<dbReference type="EMBL" id="LK021342">
    <property type="protein sequence ID" value="CDQ46809.1"/>
    <property type="molecule type" value="Genomic_DNA"/>
</dbReference>
<reference evidence="1" key="1">
    <citation type="submission" date="2014-05" db="EMBL/GenBank/DDBJ databases">
        <authorList>
            <person name="Urmite Genomes"/>
        </authorList>
    </citation>
    <scope>NUCLEOTIDE SEQUENCE</scope>
    <source>
        <strain evidence="1">DSM 44074</strain>
    </source>
</reference>
<sequence>MASLIMLPSVTWANWRPAVGSGAPVSDTLTMVSRALSLANRSSRPARCGALPGLSSMVTVKVSKSAFVPAVGV</sequence>
<proteinExistence type="predicted"/>
<evidence type="ECO:0008006" key="3">
    <source>
        <dbReference type="Google" id="ProtNLM"/>
    </source>
</evidence>
<name>A0AAV2WR21_MYCNE</name>
<accession>A0AAV2WR21</accession>
<protein>
    <recommendedName>
        <fullName evidence="3">Secreted protein</fullName>
    </recommendedName>
</protein>
<gene>
    <name evidence="1" type="ORF">BN1047_04723</name>
</gene>
<evidence type="ECO:0000313" key="2">
    <source>
        <dbReference type="Proteomes" id="UP000028864"/>
    </source>
</evidence>
<reference evidence="1" key="2">
    <citation type="submission" date="2015-09" db="EMBL/GenBank/DDBJ databases">
        <title>Draft genome sequence of Mycobacterium neoaurum DSM 44074.</title>
        <authorList>
            <person name="Croce O."/>
            <person name="Robert C."/>
            <person name="Raoult D."/>
            <person name="Drancourt M."/>
        </authorList>
    </citation>
    <scope>NUCLEOTIDE SEQUENCE</scope>
    <source>
        <strain evidence="1">DSM 44074</strain>
    </source>
</reference>
<organism evidence="1 2">
    <name type="scientific">Mycolicibacterium neoaurum</name>
    <name type="common">Mycobacterium neoaurum</name>
    <dbReference type="NCBI Taxonomy" id="1795"/>
    <lineage>
        <taxon>Bacteria</taxon>
        <taxon>Bacillati</taxon>
        <taxon>Actinomycetota</taxon>
        <taxon>Actinomycetes</taxon>
        <taxon>Mycobacteriales</taxon>
        <taxon>Mycobacteriaceae</taxon>
        <taxon>Mycolicibacterium</taxon>
    </lineage>
</organism>
<dbReference type="AlphaFoldDB" id="A0AAV2WR21"/>
<dbReference type="Proteomes" id="UP000028864">
    <property type="component" value="Unassembled WGS sequence"/>
</dbReference>
<evidence type="ECO:0000313" key="1">
    <source>
        <dbReference type="EMBL" id="CDQ46809.1"/>
    </source>
</evidence>